<proteinExistence type="inferred from homology"/>
<dbReference type="EMBL" id="CP000654">
    <property type="protein sequence ID" value="ABP62853.1"/>
    <property type="molecule type" value="Genomic_DNA"/>
</dbReference>
<dbReference type="Proteomes" id="UP000000230">
    <property type="component" value="Plasmid pENTE01"/>
</dbReference>
<keyword evidence="3" id="KW-1185">Reference proteome</keyword>
<geneLocation type="plasmid" evidence="2 3">
    <name>pENTE01</name>
</geneLocation>
<protein>
    <submittedName>
        <fullName evidence="2">GnsAGnsB family protein</fullName>
    </submittedName>
</protein>
<keyword evidence="2" id="KW-0614">Plasmid</keyword>
<name>A0A9J9GJT9_ENT38</name>
<dbReference type="AlphaFoldDB" id="A0A9J9GJT9"/>
<organism evidence="2 3">
    <name type="scientific">Enterobacter sp. (strain 638)</name>
    <dbReference type="NCBI Taxonomy" id="399742"/>
    <lineage>
        <taxon>Bacteria</taxon>
        <taxon>Pseudomonadati</taxon>
        <taxon>Pseudomonadota</taxon>
        <taxon>Gammaproteobacteria</taxon>
        <taxon>Enterobacterales</taxon>
        <taxon>Enterobacteriaceae</taxon>
        <taxon>Enterobacter</taxon>
    </lineage>
</organism>
<accession>A0A9J9GJT9</accession>
<dbReference type="InterPro" id="IPR012563">
    <property type="entry name" value="Gns"/>
</dbReference>
<evidence type="ECO:0000313" key="2">
    <source>
        <dbReference type="EMBL" id="ABP62853.1"/>
    </source>
</evidence>
<evidence type="ECO:0000256" key="1">
    <source>
        <dbReference type="ARBA" id="ARBA00010889"/>
    </source>
</evidence>
<gene>
    <name evidence="2" type="ordered locus">Ent638_4248</name>
</gene>
<evidence type="ECO:0000313" key="3">
    <source>
        <dbReference type="Proteomes" id="UP000000230"/>
    </source>
</evidence>
<dbReference type="Pfam" id="PF08178">
    <property type="entry name" value="GnsAB_toxin"/>
    <property type="match status" value="1"/>
</dbReference>
<comment type="similarity">
    <text evidence="1">Belongs to the gns family.</text>
</comment>
<reference evidence="3" key="1">
    <citation type="journal article" date="2010" name="PLoS Genet.">
        <title>Genome sequence of the plant growth promoting endophytic bacterium Enterobacter sp. 638.</title>
        <authorList>
            <person name="Taghavi S."/>
            <person name="van der Lelie D."/>
            <person name="Hoffman A."/>
            <person name="Zhang Y.B."/>
            <person name="Walla M.D."/>
            <person name="Vangronsveld J."/>
            <person name="Newman L."/>
            <person name="Monchy S."/>
        </authorList>
    </citation>
    <scope>NUCLEOTIDE SEQUENCE [LARGE SCALE GENOMIC DNA]</scope>
    <source>
        <strain evidence="3">638</strain>
    </source>
</reference>
<sequence>MMDNDELVRKAEEEIAALIVKKTVELRKKTGKELSSIEFIPKETMAGLEGYQIKINLL</sequence>
<dbReference type="KEGG" id="ent:Ent638_4248"/>